<keyword evidence="2" id="KW-1185">Reference proteome</keyword>
<dbReference type="InParanoid" id="A0A0D0E234"/>
<organism evidence="1 2">
    <name type="scientific">Paxillus rubicundulus Ve08.2h10</name>
    <dbReference type="NCBI Taxonomy" id="930991"/>
    <lineage>
        <taxon>Eukaryota</taxon>
        <taxon>Fungi</taxon>
        <taxon>Dikarya</taxon>
        <taxon>Basidiomycota</taxon>
        <taxon>Agaricomycotina</taxon>
        <taxon>Agaricomycetes</taxon>
        <taxon>Agaricomycetidae</taxon>
        <taxon>Boletales</taxon>
        <taxon>Paxilineae</taxon>
        <taxon>Paxillaceae</taxon>
        <taxon>Paxillus</taxon>
    </lineage>
</organism>
<evidence type="ECO:0000313" key="2">
    <source>
        <dbReference type="Proteomes" id="UP000054538"/>
    </source>
</evidence>
<protein>
    <submittedName>
        <fullName evidence="1">Uncharacterized protein</fullName>
    </submittedName>
</protein>
<accession>A0A0D0E234</accession>
<reference evidence="2" key="2">
    <citation type="submission" date="2015-01" db="EMBL/GenBank/DDBJ databases">
        <title>Evolutionary Origins and Diversification of the Mycorrhizal Mutualists.</title>
        <authorList>
            <consortium name="DOE Joint Genome Institute"/>
            <consortium name="Mycorrhizal Genomics Consortium"/>
            <person name="Kohler A."/>
            <person name="Kuo A."/>
            <person name="Nagy L.G."/>
            <person name="Floudas D."/>
            <person name="Copeland A."/>
            <person name="Barry K.W."/>
            <person name="Cichocki N."/>
            <person name="Veneault-Fourrey C."/>
            <person name="LaButti K."/>
            <person name="Lindquist E.A."/>
            <person name="Lipzen A."/>
            <person name="Lundell T."/>
            <person name="Morin E."/>
            <person name="Murat C."/>
            <person name="Riley R."/>
            <person name="Ohm R."/>
            <person name="Sun H."/>
            <person name="Tunlid A."/>
            <person name="Henrissat B."/>
            <person name="Grigoriev I.V."/>
            <person name="Hibbett D.S."/>
            <person name="Martin F."/>
        </authorList>
    </citation>
    <scope>NUCLEOTIDE SEQUENCE [LARGE SCALE GENOMIC DNA]</scope>
    <source>
        <strain evidence="2">Ve08.2h10</strain>
    </source>
</reference>
<reference evidence="1 2" key="1">
    <citation type="submission" date="2014-04" db="EMBL/GenBank/DDBJ databases">
        <authorList>
            <consortium name="DOE Joint Genome Institute"/>
            <person name="Kuo A."/>
            <person name="Kohler A."/>
            <person name="Jargeat P."/>
            <person name="Nagy L.G."/>
            <person name="Floudas D."/>
            <person name="Copeland A."/>
            <person name="Barry K.W."/>
            <person name="Cichocki N."/>
            <person name="Veneault-Fourrey C."/>
            <person name="LaButti K."/>
            <person name="Lindquist E.A."/>
            <person name="Lipzen A."/>
            <person name="Lundell T."/>
            <person name="Morin E."/>
            <person name="Murat C."/>
            <person name="Sun H."/>
            <person name="Tunlid A."/>
            <person name="Henrissat B."/>
            <person name="Grigoriev I.V."/>
            <person name="Hibbett D.S."/>
            <person name="Martin F."/>
            <person name="Nordberg H.P."/>
            <person name="Cantor M.N."/>
            <person name="Hua S.X."/>
        </authorList>
    </citation>
    <scope>NUCLEOTIDE SEQUENCE [LARGE SCALE GENOMIC DNA]</scope>
    <source>
        <strain evidence="1 2">Ve08.2h10</strain>
    </source>
</reference>
<name>A0A0D0E234_9AGAM</name>
<dbReference type="HOGENOM" id="CLU_2722943_0_0_1"/>
<dbReference type="AlphaFoldDB" id="A0A0D0E234"/>
<gene>
    <name evidence="1" type="ORF">PAXRUDRAFT_831349</name>
</gene>
<dbReference type="EMBL" id="KN825467">
    <property type="protein sequence ID" value="KIK90815.1"/>
    <property type="molecule type" value="Genomic_DNA"/>
</dbReference>
<evidence type="ECO:0000313" key="1">
    <source>
        <dbReference type="EMBL" id="KIK90815.1"/>
    </source>
</evidence>
<sequence>MGLVNPCPGSVHISYPIYDTNRVRHNKLTRGLTKQEDFIQLGSRAEAGARRTSDIIFDTMSVKKLEDQTSIR</sequence>
<proteinExistence type="predicted"/>
<dbReference type="Proteomes" id="UP000054538">
    <property type="component" value="Unassembled WGS sequence"/>
</dbReference>